<dbReference type="SMART" id="SM00220">
    <property type="entry name" value="S_TKc"/>
    <property type="match status" value="1"/>
</dbReference>
<proteinExistence type="predicted"/>
<dbReference type="InterPro" id="IPR051681">
    <property type="entry name" value="Ser/Thr_Kinases-Pseudokinases"/>
</dbReference>
<reference evidence="3 4" key="1">
    <citation type="submission" date="2024-04" db="EMBL/GenBank/DDBJ databases">
        <title>Tritrichomonas musculus Genome.</title>
        <authorList>
            <person name="Alves-Ferreira E."/>
            <person name="Grigg M."/>
            <person name="Lorenzi H."/>
            <person name="Galac M."/>
        </authorList>
    </citation>
    <scope>NUCLEOTIDE SEQUENCE [LARGE SCALE GENOMIC DNA]</scope>
    <source>
        <strain evidence="3 4">EAF2021</strain>
    </source>
</reference>
<dbReference type="InterPro" id="IPR011009">
    <property type="entry name" value="Kinase-like_dom_sf"/>
</dbReference>
<dbReference type="PRINTS" id="PR00109">
    <property type="entry name" value="TYRKINASE"/>
</dbReference>
<feature type="compositionally biased region" description="Basic and acidic residues" evidence="1">
    <location>
        <begin position="314"/>
        <end position="359"/>
    </location>
</feature>
<dbReference type="InterPro" id="IPR001245">
    <property type="entry name" value="Ser-Thr/Tyr_kinase_cat_dom"/>
</dbReference>
<dbReference type="InterPro" id="IPR008271">
    <property type="entry name" value="Ser/Thr_kinase_AS"/>
</dbReference>
<keyword evidence="4" id="KW-1185">Reference proteome</keyword>
<dbReference type="PANTHER" id="PTHR44329">
    <property type="entry name" value="SERINE/THREONINE-PROTEIN KINASE TNNI3K-RELATED"/>
    <property type="match status" value="1"/>
</dbReference>
<dbReference type="PANTHER" id="PTHR44329:SF214">
    <property type="entry name" value="PROTEIN KINASE DOMAIN-CONTAINING PROTEIN"/>
    <property type="match status" value="1"/>
</dbReference>
<evidence type="ECO:0000256" key="1">
    <source>
        <dbReference type="SAM" id="MobiDB-lite"/>
    </source>
</evidence>
<evidence type="ECO:0000313" key="4">
    <source>
        <dbReference type="Proteomes" id="UP001470230"/>
    </source>
</evidence>
<gene>
    <name evidence="3" type="ORF">M9Y10_007275</name>
</gene>
<evidence type="ECO:0000313" key="3">
    <source>
        <dbReference type="EMBL" id="KAK8871543.1"/>
    </source>
</evidence>
<comment type="caution">
    <text evidence="3">The sequence shown here is derived from an EMBL/GenBank/DDBJ whole genome shotgun (WGS) entry which is preliminary data.</text>
</comment>
<organism evidence="3 4">
    <name type="scientific">Tritrichomonas musculus</name>
    <dbReference type="NCBI Taxonomy" id="1915356"/>
    <lineage>
        <taxon>Eukaryota</taxon>
        <taxon>Metamonada</taxon>
        <taxon>Parabasalia</taxon>
        <taxon>Tritrichomonadida</taxon>
        <taxon>Tritrichomonadidae</taxon>
        <taxon>Tritrichomonas</taxon>
    </lineage>
</organism>
<dbReference type="PROSITE" id="PS50011">
    <property type="entry name" value="PROTEIN_KINASE_DOM"/>
    <property type="match status" value="1"/>
</dbReference>
<feature type="domain" description="Protein kinase" evidence="2">
    <location>
        <begin position="1"/>
        <end position="238"/>
    </location>
</feature>
<dbReference type="InterPro" id="IPR000719">
    <property type="entry name" value="Prot_kinase_dom"/>
</dbReference>
<dbReference type="Proteomes" id="UP001470230">
    <property type="component" value="Unassembled WGS sequence"/>
</dbReference>
<protein>
    <recommendedName>
        <fullName evidence="2">Protein kinase domain-containing protein</fullName>
    </recommendedName>
</protein>
<dbReference type="SUPFAM" id="SSF56112">
    <property type="entry name" value="Protein kinase-like (PK-like)"/>
    <property type="match status" value="1"/>
</dbReference>
<feature type="region of interest" description="Disordered" evidence="1">
    <location>
        <begin position="310"/>
        <end position="359"/>
    </location>
</feature>
<accession>A0ABR2J0V7</accession>
<dbReference type="Pfam" id="PF00069">
    <property type="entry name" value="Pkinase"/>
    <property type="match status" value="1"/>
</dbReference>
<dbReference type="EMBL" id="JAPFFF010000013">
    <property type="protein sequence ID" value="KAK8871543.1"/>
    <property type="molecule type" value="Genomic_DNA"/>
</dbReference>
<dbReference type="Gene3D" id="1.10.510.10">
    <property type="entry name" value="Transferase(Phosphotransferase) domain 1"/>
    <property type="match status" value="1"/>
</dbReference>
<evidence type="ECO:0000259" key="2">
    <source>
        <dbReference type="PROSITE" id="PS50011"/>
    </source>
</evidence>
<dbReference type="PROSITE" id="PS00108">
    <property type="entry name" value="PROTEIN_KINASE_ST"/>
    <property type="match status" value="1"/>
</dbReference>
<sequence>MTLLRESLILHKLKHPAIVKFIGINLHSFDNPDKLEPTIITEYVSHGSLKEILKKEQNSIADSKWTPTKKYICLLGIADAMRYLHQHGIVHRDLKPENVLVDENYYPRVCDFGLSRCFSFILSKSVQLSMTGKIGTPLYMAPELMMDEDKYGPGIDVYSFAILAYEIVSGKEPFSTRGKPIKLVDLGNKVMSGGRPEFTEGVTEKMKDLITQCWSQDYKDRPSFDEIFKKLSTDFSYLDEDVEEDEIQEYLETLKEETELIPPLPTIEEMQQIRNKNEELESLLKKITDENAQLKKVNRKVSHDIKNLTTENTQLKKDNEKISNDNEKLTKENTQLKKDNEKISNDNEKLKGKQTIKER</sequence>
<name>A0ABR2J0V7_9EUKA</name>